<dbReference type="RefSeq" id="WP_139002236.1">
    <property type="nucleotide sequence ID" value="NZ_BAABAV010000002.1"/>
</dbReference>
<keyword evidence="1 2" id="KW-0812">Transmembrane</keyword>
<gene>
    <name evidence="4" type="ORF">GCM10022257_19490</name>
</gene>
<keyword evidence="1" id="KW-1134">Transmembrane beta strand</keyword>
<dbReference type="PANTHER" id="PTHR34978">
    <property type="entry name" value="POSSIBLE SENSOR-TRANSDUCER PROTEIN BLAR"/>
    <property type="match status" value="1"/>
</dbReference>
<dbReference type="InterPro" id="IPR052173">
    <property type="entry name" value="Beta-lactam_resp_regulator"/>
</dbReference>
<evidence type="ECO:0000313" key="5">
    <source>
        <dbReference type="Proteomes" id="UP001500027"/>
    </source>
</evidence>
<keyword evidence="1 2" id="KW-0472">Membrane</keyword>
<dbReference type="InterPro" id="IPR037066">
    <property type="entry name" value="Plug_dom_sf"/>
</dbReference>
<feature type="transmembrane region" description="Helical" evidence="2">
    <location>
        <begin position="34"/>
        <end position="54"/>
    </location>
</feature>
<proteinExistence type="inferred from homology"/>
<dbReference type="InterPro" id="IPR039426">
    <property type="entry name" value="TonB-dep_rcpt-like"/>
</dbReference>
<feature type="transmembrane region" description="Helical" evidence="2">
    <location>
        <begin position="82"/>
        <end position="103"/>
    </location>
</feature>
<comment type="similarity">
    <text evidence="1">Belongs to the TonB-dependent receptor family.</text>
</comment>
<dbReference type="CDD" id="cd07341">
    <property type="entry name" value="M56_BlaR1_MecR1_like"/>
    <property type="match status" value="1"/>
</dbReference>
<feature type="transmembrane region" description="Helical" evidence="2">
    <location>
        <begin position="6"/>
        <end position="22"/>
    </location>
</feature>
<keyword evidence="1" id="KW-0998">Cell outer membrane</keyword>
<evidence type="ECO:0000256" key="1">
    <source>
        <dbReference type="PROSITE-ProRule" id="PRU01360"/>
    </source>
</evidence>
<dbReference type="InterPro" id="IPR008756">
    <property type="entry name" value="Peptidase_M56"/>
</dbReference>
<reference evidence="5" key="1">
    <citation type="journal article" date="2019" name="Int. J. Syst. Evol. Microbiol.">
        <title>The Global Catalogue of Microorganisms (GCM) 10K type strain sequencing project: providing services to taxonomists for standard genome sequencing and annotation.</title>
        <authorList>
            <consortium name="The Broad Institute Genomics Platform"/>
            <consortium name="The Broad Institute Genome Sequencing Center for Infectious Disease"/>
            <person name="Wu L."/>
            <person name="Ma J."/>
        </authorList>
    </citation>
    <scope>NUCLEOTIDE SEQUENCE [LARGE SCALE GENOMIC DNA]</scope>
    <source>
        <strain evidence="5">JCM 17452</strain>
    </source>
</reference>
<name>A0ABP8EC84_9FLAO</name>
<evidence type="ECO:0000259" key="3">
    <source>
        <dbReference type="Pfam" id="PF05569"/>
    </source>
</evidence>
<keyword evidence="5" id="KW-1185">Reference proteome</keyword>
<dbReference type="EMBL" id="BAABAV010000002">
    <property type="protein sequence ID" value="GAA4269848.1"/>
    <property type="molecule type" value="Genomic_DNA"/>
</dbReference>
<evidence type="ECO:0000256" key="2">
    <source>
        <dbReference type="SAM" id="Phobius"/>
    </source>
</evidence>
<evidence type="ECO:0000313" key="4">
    <source>
        <dbReference type="EMBL" id="GAA4269848.1"/>
    </source>
</evidence>
<accession>A0ABP8EC84</accession>
<dbReference type="Gene3D" id="2.170.130.10">
    <property type="entry name" value="TonB-dependent receptor, plug domain"/>
    <property type="match status" value="1"/>
</dbReference>
<keyword evidence="1" id="KW-0813">Transport</keyword>
<organism evidence="4 5">
    <name type="scientific">Hyunsoonleella aestuarii</name>
    <dbReference type="NCBI Taxonomy" id="912802"/>
    <lineage>
        <taxon>Bacteria</taxon>
        <taxon>Pseudomonadati</taxon>
        <taxon>Bacteroidota</taxon>
        <taxon>Flavobacteriia</taxon>
        <taxon>Flavobacteriales</taxon>
        <taxon>Flavobacteriaceae</taxon>
    </lineage>
</organism>
<comment type="subcellular location">
    <subcellularLocation>
        <location evidence="1">Cell outer membrane</location>
        <topology evidence="1">Multi-pass membrane protein</topology>
    </subcellularLocation>
</comment>
<sequence>MEYLIKVSTVISIFYICYKLFLQRDTFFESNRWFLLFGLITAFTIPYFVIPVYIEITAVTLPEYPYGEITSNQNLQSKSFDWLNILLATYLFGVLFFSCRFAIQINSLLNIIFKKKGEKSGNYTFIKTEGRVSPFSFFNWIVYNPSDYSQAEIDLIIAHEKVHARQYHSLDVLITQLCCIILWFNPFMWLYNNDIKQNLEFIADKNTQQKSPCKKSYQYTLLKTSLPTNQLVLSNNFYNSLIKKRIVMLQKSKSKEIHRIKYTLVIPLLALFLMSFNTKTIFIEKENPFPIANNNQFIFDDSTALKNSDRNEDILIKNEDSEQINVLKEKTKNGVSVNSNIKKERDIYQFIINKNSTDADLNKLASKVKAKGVTLKIKSIKRNSKNEIITIKIEANGKNSNASFNLNSEDPITPIKISFEDEGKNLSIGNTSSKHKIHKSGKGNNVFIISDDDDHEIHEIQVDSSNNYTIPSTKGKHKKIEIIHDDEDIELIEVIVDDDKESKEDIIILKNKATFGNSDGKSFKVKTISKGKSNSKIIIKSDDKSEPIFFVDGKESKKSEFDWLNPDDIESINVLKGKAAEKKYGEKGKDGIVEIITKKE</sequence>
<feature type="domain" description="Peptidase M56" evidence="3">
    <location>
        <begin position="147"/>
        <end position="249"/>
    </location>
</feature>
<keyword evidence="2" id="KW-1133">Transmembrane helix</keyword>
<protein>
    <recommendedName>
        <fullName evidence="3">Peptidase M56 domain-containing protein</fullName>
    </recommendedName>
</protein>
<dbReference type="Pfam" id="PF05569">
    <property type="entry name" value="Peptidase_M56"/>
    <property type="match status" value="1"/>
</dbReference>
<dbReference type="Proteomes" id="UP001500027">
    <property type="component" value="Unassembled WGS sequence"/>
</dbReference>
<comment type="caution">
    <text evidence="4">The sequence shown here is derived from an EMBL/GenBank/DDBJ whole genome shotgun (WGS) entry which is preliminary data.</text>
</comment>
<dbReference type="PROSITE" id="PS52016">
    <property type="entry name" value="TONB_DEPENDENT_REC_3"/>
    <property type="match status" value="1"/>
</dbReference>
<dbReference type="PANTHER" id="PTHR34978:SF3">
    <property type="entry name" value="SLR0241 PROTEIN"/>
    <property type="match status" value="1"/>
</dbReference>